<organism evidence="1">
    <name type="scientific">uncultured Pleomorphomonas sp</name>
    <dbReference type="NCBI Taxonomy" id="442121"/>
    <lineage>
        <taxon>Bacteria</taxon>
        <taxon>Pseudomonadati</taxon>
        <taxon>Pseudomonadota</taxon>
        <taxon>Alphaproteobacteria</taxon>
        <taxon>Hyphomicrobiales</taxon>
        <taxon>Pleomorphomonadaceae</taxon>
        <taxon>Pleomorphomonas</taxon>
        <taxon>environmental samples</taxon>
    </lineage>
</organism>
<reference evidence="1" key="1">
    <citation type="submission" date="2016-08" db="EMBL/GenBank/DDBJ databases">
        <authorList>
            <person name="Seilhamer J.J."/>
        </authorList>
    </citation>
    <scope>NUCLEOTIDE SEQUENCE</scope>
    <source>
        <strain evidence="1">86</strain>
    </source>
</reference>
<accession>A0A212LMX2</accession>
<sequence>MTKQRGATLQPCLDYRFIPLFLFLDSKKCNFSFPGHGDCRRLLRPLKREPDPYLLPRGVDQ</sequence>
<proteinExistence type="predicted"/>
<name>A0A212LMX2_9HYPH</name>
<dbReference type="EMBL" id="FMJD01000013">
    <property type="protein sequence ID" value="SCM78892.1"/>
    <property type="molecule type" value="Genomic_DNA"/>
</dbReference>
<protein>
    <submittedName>
        <fullName evidence="1">Uncharacterized protein</fullName>
    </submittedName>
</protein>
<evidence type="ECO:0000313" key="1">
    <source>
        <dbReference type="EMBL" id="SCM78892.1"/>
    </source>
</evidence>
<dbReference type="AlphaFoldDB" id="A0A212LMX2"/>
<gene>
    <name evidence="1" type="ORF">KL86PLE_90132</name>
</gene>